<keyword evidence="3" id="KW-0812">Transmembrane</keyword>
<accession>A0A6J1Q179</accession>
<evidence type="ECO:0000313" key="5">
    <source>
        <dbReference type="Proteomes" id="UP000504618"/>
    </source>
</evidence>
<dbReference type="Proteomes" id="UP000504618">
    <property type="component" value="Unplaced"/>
</dbReference>
<dbReference type="AlphaFoldDB" id="A0A6J1Q179"/>
<dbReference type="Pfam" id="PF03109">
    <property type="entry name" value="ABC1"/>
    <property type="match status" value="1"/>
</dbReference>
<name>A0A6J1Q179_9HYME</name>
<evidence type="ECO:0000256" key="3">
    <source>
        <dbReference type="SAM" id="Phobius"/>
    </source>
</evidence>
<protein>
    <submittedName>
        <fullName evidence="6">Uncharacterized aarF domain-containing protein kinase 2-like</fullName>
    </submittedName>
</protein>
<organism evidence="5 6">
    <name type="scientific">Temnothorax curvispinosus</name>
    <dbReference type="NCBI Taxonomy" id="300111"/>
    <lineage>
        <taxon>Eukaryota</taxon>
        <taxon>Metazoa</taxon>
        <taxon>Ecdysozoa</taxon>
        <taxon>Arthropoda</taxon>
        <taxon>Hexapoda</taxon>
        <taxon>Insecta</taxon>
        <taxon>Pterygota</taxon>
        <taxon>Neoptera</taxon>
        <taxon>Endopterygota</taxon>
        <taxon>Hymenoptera</taxon>
        <taxon>Apocrita</taxon>
        <taxon>Aculeata</taxon>
        <taxon>Formicoidea</taxon>
        <taxon>Formicidae</taxon>
        <taxon>Myrmicinae</taxon>
        <taxon>Temnothorax</taxon>
    </lineage>
</organism>
<feature type="domain" description="Protein kinase" evidence="4">
    <location>
        <begin position="202"/>
        <end position="568"/>
    </location>
</feature>
<feature type="transmembrane region" description="Helical" evidence="3">
    <location>
        <begin position="102"/>
        <end position="122"/>
    </location>
</feature>
<feature type="region of interest" description="Disordered" evidence="2">
    <location>
        <begin position="68"/>
        <end position="89"/>
    </location>
</feature>
<dbReference type="InterPro" id="IPR044095">
    <property type="entry name" value="ADCK2_dom"/>
</dbReference>
<dbReference type="PANTHER" id="PTHR45890:SF1">
    <property type="entry name" value="AARF DOMAIN CONTAINING KINASE 2"/>
    <property type="match status" value="1"/>
</dbReference>
<dbReference type="InterPro" id="IPR011009">
    <property type="entry name" value="Kinase-like_dom_sf"/>
</dbReference>
<dbReference type="InterPro" id="IPR004147">
    <property type="entry name" value="ABC1_dom"/>
</dbReference>
<dbReference type="GO" id="GO:0004672">
    <property type="term" value="F:protein kinase activity"/>
    <property type="evidence" value="ECO:0007669"/>
    <property type="project" value="InterPro"/>
</dbReference>
<dbReference type="GO" id="GO:0005739">
    <property type="term" value="C:mitochondrion"/>
    <property type="evidence" value="ECO:0007669"/>
    <property type="project" value="TreeGrafter"/>
</dbReference>
<dbReference type="PANTHER" id="PTHR45890">
    <property type="entry name" value="AARF DOMAIN CONTAINING KINASE 2 (PREDICTED)"/>
    <property type="match status" value="1"/>
</dbReference>
<keyword evidence="3" id="KW-1133">Transmembrane helix</keyword>
<evidence type="ECO:0000256" key="2">
    <source>
        <dbReference type="SAM" id="MobiDB-lite"/>
    </source>
</evidence>
<evidence type="ECO:0000259" key="4">
    <source>
        <dbReference type="PROSITE" id="PS50011"/>
    </source>
</evidence>
<keyword evidence="3" id="KW-0472">Membrane</keyword>
<dbReference type="GeneID" id="112456429"/>
<dbReference type="PROSITE" id="PS50011">
    <property type="entry name" value="PROTEIN_KINASE_DOM"/>
    <property type="match status" value="1"/>
</dbReference>
<dbReference type="CDD" id="cd13971">
    <property type="entry name" value="ADCK2-like"/>
    <property type="match status" value="1"/>
</dbReference>
<comment type="similarity">
    <text evidence="1">Belongs to the protein kinase superfamily. ADCK protein kinase family.</text>
</comment>
<dbReference type="InterPro" id="IPR052402">
    <property type="entry name" value="ADCK_kinase"/>
</dbReference>
<dbReference type="InterPro" id="IPR000719">
    <property type="entry name" value="Prot_kinase_dom"/>
</dbReference>
<dbReference type="OrthoDB" id="427480at2759"/>
<dbReference type="GO" id="GO:0005524">
    <property type="term" value="F:ATP binding"/>
    <property type="evidence" value="ECO:0007669"/>
    <property type="project" value="InterPro"/>
</dbReference>
<sequence>MSLRLNLARLFASLRRRSDDVARWRLRYRPRGCRFHPPPVTRCANENPNQWTNRNFASTALSRNPRAKIREPQTVGPIDDEEKEEEKQKGGFLADARETVLVLARIAIVTSVITTLLAAYLITRFTYTNSFPIILRKGIEFLGPIFVKFGQWVSTRRDIFPRDICDTLSQLQRNVTPHSWLDTERLLEETYGPSWRDLFVRFEDEGLIGSGCCAQVYKAWIDLSATRDSRTSRFVENRALDESDEFAPASPRARKLQTVAVKVLHPGIKGQLKKDIAIMRGLSKCATHFIPKLRWLSLTDCIDEFARIMEDQIDMRLEASNLARFSANFSKRDDIVFPHPYTHLTHRGILVESFHEGSPISDYLKHDDAGLQRRLARIGIATVLKMIFKDNFIHCDLHPGNILVEKAVVPKASLFNTFRRVITPDYVAHDPRLIILDCGLVVSLNDRCRQNLRDVFYSVLMGNGEMAAQYILEHSSHMTPDPDGFKCSMKNIVKSHLCNPFNVNVSTVVSELFAAMVRHRVKQDGSFSSVILSMLVIEGLGRCLDPDVDIFAELLPYIFSSAVPRVKT</sequence>
<reference evidence="6" key="1">
    <citation type="submission" date="2025-08" db="UniProtKB">
        <authorList>
            <consortium name="RefSeq"/>
        </authorList>
    </citation>
    <scope>IDENTIFICATION</scope>
    <source>
        <tissue evidence="6">Whole body</tissue>
    </source>
</reference>
<dbReference type="SMART" id="SM00220">
    <property type="entry name" value="S_TKc"/>
    <property type="match status" value="1"/>
</dbReference>
<dbReference type="SUPFAM" id="SSF56112">
    <property type="entry name" value="Protein kinase-like (PK-like)"/>
    <property type="match status" value="1"/>
</dbReference>
<proteinExistence type="inferred from homology"/>
<evidence type="ECO:0000256" key="1">
    <source>
        <dbReference type="ARBA" id="ARBA00009670"/>
    </source>
</evidence>
<dbReference type="RefSeq" id="XP_024874725.1">
    <property type="nucleotide sequence ID" value="XM_025018957.1"/>
</dbReference>
<keyword evidence="5" id="KW-1185">Reference proteome</keyword>
<dbReference type="Gene3D" id="1.10.510.10">
    <property type="entry name" value="Transferase(Phosphotransferase) domain 1"/>
    <property type="match status" value="1"/>
</dbReference>
<gene>
    <name evidence="6" type="primary">LOC112456429</name>
</gene>
<evidence type="ECO:0000313" key="6">
    <source>
        <dbReference type="RefSeq" id="XP_024874725.1"/>
    </source>
</evidence>